<dbReference type="Pfam" id="PF13229">
    <property type="entry name" value="Beta_helix"/>
    <property type="match status" value="1"/>
</dbReference>
<dbReference type="HOGENOM" id="CLU_942343_0_0_9"/>
<organism evidence="2 3">
    <name type="scientific">Clostridium celatum DSM 1785</name>
    <dbReference type="NCBI Taxonomy" id="545697"/>
    <lineage>
        <taxon>Bacteria</taxon>
        <taxon>Bacillati</taxon>
        <taxon>Bacillota</taxon>
        <taxon>Clostridia</taxon>
        <taxon>Eubacteriales</taxon>
        <taxon>Clostridiaceae</taxon>
        <taxon>Clostridium</taxon>
    </lineage>
</organism>
<evidence type="ECO:0000313" key="3">
    <source>
        <dbReference type="Proteomes" id="UP000010420"/>
    </source>
</evidence>
<proteinExistence type="predicted"/>
<dbReference type="AlphaFoldDB" id="L1QM51"/>
<dbReference type="EMBL" id="AMEZ01000013">
    <property type="protein sequence ID" value="EKY29053.1"/>
    <property type="molecule type" value="Genomic_DNA"/>
</dbReference>
<accession>L1QM51</accession>
<name>L1QM51_9CLOT</name>
<evidence type="ECO:0000313" key="2">
    <source>
        <dbReference type="EMBL" id="EKY29053.1"/>
    </source>
</evidence>
<dbReference type="InterPro" id="IPR039448">
    <property type="entry name" value="Beta_helix"/>
</dbReference>
<protein>
    <recommendedName>
        <fullName evidence="1">Right handed beta helix domain-containing protein</fullName>
    </recommendedName>
</protein>
<dbReference type="InterPro" id="IPR011050">
    <property type="entry name" value="Pectin_lyase_fold/virulence"/>
</dbReference>
<reference evidence="2 3" key="1">
    <citation type="submission" date="2012-05" db="EMBL/GenBank/DDBJ databases">
        <authorList>
            <person name="Weinstock G."/>
            <person name="Sodergren E."/>
            <person name="Lobos E.A."/>
            <person name="Fulton L."/>
            <person name="Fulton R."/>
            <person name="Courtney L."/>
            <person name="Fronick C."/>
            <person name="O'Laughlin M."/>
            <person name="Godfrey J."/>
            <person name="Wilson R.M."/>
            <person name="Miner T."/>
            <person name="Farmer C."/>
            <person name="Delehaunty K."/>
            <person name="Cordes M."/>
            <person name="Minx P."/>
            <person name="Tomlinson C."/>
            <person name="Chen J."/>
            <person name="Wollam A."/>
            <person name="Pepin K.H."/>
            <person name="Bhonagiri V."/>
            <person name="Zhang X."/>
            <person name="Suruliraj S."/>
            <person name="Warren W."/>
            <person name="Mitreva M."/>
            <person name="Mardis E.R."/>
            <person name="Wilson R.K."/>
        </authorList>
    </citation>
    <scope>NUCLEOTIDE SEQUENCE [LARGE SCALE GENOMIC DNA]</scope>
    <source>
        <strain evidence="2 3">DSM 1785</strain>
    </source>
</reference>
<dbReference type="Gene3D" id="2.160.20.10">
    <property type="entry name" value="Single-stranded right-handed beta-helix, Pectin lyase-like"/>
    <property type="match status" value="1"/>
</dbReference>
<dbReference type="InterPro" id="IPR006626">
    <property type="entry name" value="PbH1"/>
</dbReference>
<dbReference type="PATRIC" id="fig|545697.3.peg.405"/>
<dbReference type="SUPFAM" id="SSF51126">
    <property type="entry name" value="Pectin lyase-like"/>
    <property type="match status" value="1"/>
</dbReference>
<sequence>MFEYNNIYIPEGTFLLKCDNKDPSWLDVGGNFMTNGYFNIKSNTTIICSDKSLIKVKASDYKAYNVITIKGVENVKILGMNILGDREEHIGNDGEFGFGIFIADSKNILIMNSKFSNMWGDGININTANTNYKNNEIFIKGCIFENNRRQGISIESCDGAIIEDCVFNNTNGTLPESGVDIEPSHKSMYVKNIVFNNCEFNNNRIGLLIDGQFGKVSEVEVNNCTFYENREKAQIYITKAKNIKVNNYNGIEDSITVNEDESSIFVNSSRNIEVNGEKVKLNIISDIIKNIINKF</sequence>
<keyword evidence="3" id="KW-1185">Reference proteome</keyword>
<dbReference type="SMART" id="SM00710">
    <property type="entry name" value="PbH1"/>
    <property type="match status" value="6"/>
</dbReference>
<feature type="domain" description="Right handed beta helix" evidence="1">
    <location>
        <begin position="67"/>
        <end position="247"/>
    </location>
</feature>
<evidence type="ECO:0000259" key="1">
    <source>
        <dbReference type="Pfam" id="PF13229"/>
    </source>
</evidence>
<dbReference type="InterPro" id="IPR012334">
    <property type="entry name" value="Pectin_lyas_fold"/>
</dbReference>
<dbReference type="eggNOG" id="COG5434">
    <property type="taxonomic scope" value="Bacteria"/>
</dbReference>
<gene>
    <name evidence="2" type="ORF">HMPREF0216_00412</name>
</gene>
<comment type="caution">
    <text evidence="2">The sequence shown here is derived from an EMBL/GenBank/DDBJ whole genome shotgun (WGS) entry which is preliminary data.</text>
</comment>
<dbReference type="Proteomes" id="UP000010420">
    <property type="component" value="Unassembled WGS sequence"/>
</dbReference>
<dbReference type="STRING" id="545697.HMPREF0216_00412"/>